<evidence type="ECO:0000259" key="2">
    <source>
        <dbReference type="Pfam" id="PF06110"/>
    </source>
</evidence>
<accession>A0AAI9ZX52</accession>
<comment type="similarity">
    <text evidence="1">Belongs to the thioredoxin family.</text>
</comment>
<dbReference type="PANTHER" id="PTHR12452">
    <property type="entry name" value="42-9-9 PROTEIN-RELATED"/>
    <property type="match status" value="1"/>
</dbReference>
<organism evidence="3 4">
    <name type="scientific">Colletotrichum phormii</name>
    <dbReference type="NCBI Taxonomy" id="359342"/>
    <lineage>
        <taxon>Eukaryota</taxon>
        <taxon>Fungi</taxon>
        <taxon>Dikarya</taxon>
        <taxon>Ascomycota</taxon>
        <taxon>Pezizomycotina</taxon>
        <taxon>Sordariomycetes</taxon>
        <taxon>Hypocreomycetidae</taxon>
        <taxon>Glomerellales</taxon>
        <taxon>Glomerellaceae</taxon>
        <taxon>Colletotrichum</taxon>
        <taxon>Colletotrichum acutatum species complex</taxon>
    </lineage>
</organism>
<evidence type="ECO:0000313" key="4">
    <source>
        <dbReference type="Proteomes" id="UP001243989"/>
    </source>
</evidence>
<dbReference type="EMBL" id="JAHMHQ010000007">
    <property type="protein sequence ID" value="KAK1638474.1"/>
    <property type="molecule type" value="Genomic_DNA"/>
</dbReference>
<dbReference type="Gene3D" id="3.40.30.10">
    <property type="entry name" value="Glutaredoxin"/>
    <property type="match status" value="1"/>
</dbReference>
<dbReference type="PANTHER" id="PTHR12452:SF0">
    <property type="entry name" value="THIOREDOXIN DOMAIN-CONTAINING PROTEIN 17"/>
    <property type="match status" value="1"/>
</dbReference>
<dbReference type="InterPro" id="IPR045108">
    <property type="entry name" value="TXNDC17-like"/>
</dbReference>
<sequence>MPIIHEFKLPDDASALGRNRTNSTAPFFITFTTSDHPDTGESWCPDFRAALPHIIAAFSPLSTPEMAFVEVGQRPEIWRVPTNVFRTKWNVNNVPTIVRYELSDGEVKETARLVEGEILDEKRLRLLISKNS</sequence>
<feature type="domain" description="Thioredoxin" evidence="2">
    <location>
        <begin position="18"/>
        <end position="103"/>
    </location>
</feature>
<dbReference type="GO" id="GO:0005829">
    <property type="term" value="C:cytosol"/>
    <property type="evidence" value="ECO:0007669"/>
    <property type="project" value="TreeGrafter"/>
</dbReference>
<dbReference type="InterPro" id="IPR010357">
    <property type="entry name" value="TXNDC17_dom"/>
</dbReference>
<evidence type="ECO:0000256" key="1">
    <source>
        <dbReference type="ARBA" id="ARBA00008987"/>
    </source>
</evidence>
<reference evidence="3" key="1">
    <citation type="submission" date="2021-06" db="EMBL/GenBank/DDBJ databases">
        <title>Comparative genomics, transcriptomics and evolutionary studies reveal genomic signatures of adaptation to plant cell wall in hemibiotrophic fungi.</title>
        <authorList>
            <consortium name="DOE Joint Genome Institute"/>
            <person name="Baroncelli R."/>
            <person name="Diaz J.F."/>
            <person name="Benocci T."/>
            <person name="Peng M."/>
            <person name="Battaglia E."/>
            <person name="Haridas S."/>
            <person name="Andreopoulos W."/>
            <person name="Labutti K."/>
            <person name="Pangilinan J."/>
            <person name="Floch G.L."/>
            <person name="Makela M.R."/>
            <person name="Henrissat B."/>
            <person name="Grigoriev I.V."/>
            <person name="Crouch J.A."/>
            <person name="De Vries R.P."/>
            <person name="Sukno S.A."/>
            <person name="Thon M.R."/>
        </authorList>
    </citation>
    <scope>NUCLEOTIDE SEQUENCE</scope>
    <source>
        <strain evidence="3">CBS 102054</strain>
    </source>
</reference>
<proteinExistence type="inferred from homology"/>
<dbReference type="Pfam" id="PF06110">
    <property type="entry name" value="TXD17-like_Trx"/>
    <property type="match status" value="1"/>
</dbReference>
<dbReference type="SUPFAM" id="SSF52833">
    <property type="entry name" value="Thioredoxin-like"/>
    <property type="match status" value="1"/>
</dbReference>
<dbReference type="InterPro" id="IPR036249">
    <property type="entry name" value="Thioredoxin-like_sf"/>
</dbReference>
<keyword evidence="4" id="KW-1185">Reference proteome</keyword>
<comment type="caution">
    <text evidence="3">The sequence shown here is derived from an EMBL/GenBank/DDBJ whole genome shotgun (WGS) entry which is preliminary data.</text>
</comment>
<protein>
    <recommendedName>
        <fullName evidence="2">Thioredoxin domain-containing protein</fullName>
    </recommendedName>
</protein>
<dbReference type="Proteomes" id="UP001243989">
    <property type="component" value="Unassembled WGS sequence"/>
</dbReference>
<dbReference type="RefSeq" id="XP_060447081.1">
    <property type="nucleotide sequence ID" value="XM_060586637.1"/>
</dbReference>
<gene>
    <name evidence="3" type="ORF">BDP81DRAFT_371946</name>
</gene>
<dbReference type="AlphaFoldDB" id="A0AAI9ZX52"/>
<dbReference type="GO" id="GO:0047134">
    <property type="term" value="F:protein-disulfide reductase [NAD(P)H] activity"/>
    <property type="evidence" value="ECO:0007669"/>
    <property type="project" value="InterPro"/>
</dbReference>
<evidence type="ECO:0000313" key="3">
    <source>
        <dbReference type="EMBL" id="KAK1638474.1"/>
    </source>
</evidence>
<dbReference type="GeneID" id="85471499"/>
<name>A0AAI9ZX52_9PEZI</name>